<name>A0A5B9D682_9ARCH</name>
<reference evidence="10 11" key="1">
    <citation type="journal article" date="2020" name="Nature">
        <title>Isolation of an archaeon at the prokaryote-eukaryote interface.</title>
        <authorList>
            <person name="Imachi H."/>
            <person name="Nobu M.K."/>
            <person name="Nakahara N."/>
            <person name="Morono Y."/>
            <person name="Ogawara M."/>
            <person name="Takaki Y."/>
            <person name="Takano Y."/>
            <person name="Uematsu K."/>
            <person name="Ikuta T."/>
            <person name="Ito M."/>
            <person name="Matsui Y."/>
            <person name="Miyazaki M."/>
            <person name="Murata K."/>
            <person name="Saito Y."/>
            <person name="Sakai S."/>
            <person name="Song C."/>
            <person name="Tasumi E."/>
            <person name="Yamanaka Y."/>
            <person name="Yamaguchi T."/>
            <person name="Kamagata Y."/>
            <person name="Tamaki H."/>
            <person name="Takai K."/>
        </authorList>
    </citation>
    <scope>NUCLEOTIDE SEQUENCE [LARGE SCALE GENOMIC DNA]</scope>
    <source>
        <strain evidence="10 11">MK-D1</strain>
    </source>
</reference>
<evidence type="ECO:0000259" key="9">
    <source>
        <dbReference type="SMART" id="SM00790"/>
    </source>
</evidence>
<dbReference type="Pfam" id="PF02730">
    <property type="entry name" value="AFOR_N"/>
    <property type="match status" value="1"/>
</dbReference>
<feature type="domain" description="Aldehyde ferredoxin oxidoreductase N-terminal" evidence="9">
    <location>
        <begin position="7"/>
        <end position="209"/>
    </location>
</feature>
<keyword evidence="3" id="KW-0004">4Fe-4S</keyword>
<evidence type="ECO:0000256" key="4">
    <source>
        <dbReference type="ARBA" id="ARBA00022723"/>
    </source>
</evidence>
<dbReference type="EMBL" id="CP042905">
    <property type="protein sequence ID" value="QEE14629.1"/>
    <property type="molecule type" value="Genomic_DNA"/>
</dbReference>
<keyword evidence="6" id="KW-0408">Iron</keyword>
<dbReference type="InterPro" id="IPR013983">
    <property type="entry name" value="Ald_Fedxn_OxRdtase_N"/>
</dbReference>
<dbReference type="AlphaFoldDB" id="A0A5B9D682"/>
<dbReference type="Gene3D" id="3.60.9.10">
    <property type="entry name" value="Aldehyde ferredoxin oxidoreductase, N-terminal domain"/>
    <property type="match status" value="1"/>
</dbReference>
<dbReference type="SUPFAM" id="SSF56228">
    <property type="entry name" value="Aldehyde ferredoxin oxidoreductase, N-terminal domain"/>
    <property type="match status" value="1"/>
</dbReference>
<dbReference type="InterPro" id="IPR036021">
    <property type="entry name" value="Tungsten_al_ferr_oxy-like_C"/>
</dbReference>
<dbReference type="GO" id="GO:0033726">
    <property type="term" value="F:aldehyde ferredoxin oxidoreductase activity"/>
    <property type="evidence" value="ECO:0007669"/>
    <property type="project" value="UniProtKB-EC"/>
</dbReference>
<dbReference type="Gene3D" id="1.10.599.10">
    <property type="entry name" value="Aldehyde Ferredoxin Oxidoreductase Protein, subunit A, domain 3"/>
    <property type="match status" value="1"/>
</dbReference>
<dbReference type="GO" id="GO:0051539">
    <property type="term" value="F:4 iron, 4 sulfur cluster binding"/>
    <property type="evidence" value="ECO:0007669"/>
    <property type="project" value="UniProtKB-KW"/>
</dbReference>
<accession>A0A5B9D682</accession>
<evidence type="ECO:0000256" key="8">
    <source>
        <dbReference type="ARBA" id="ARBA00049934"/>
    </source>
</evidence>
<comment type="similarity">
    <text evidence="2">Belongs to the AOR/FOR family.</text>
</comment>
<dbReference type="InterPro" id="IPR013985">
    <property type="entry name" value="Ald_Fedxn_OxRdtase_dom3"/>
</dbReference>
<evidence type="ECO:0000313" key="11">
    <source>
        <dbReference type="Proteomes" id="UP000321408"/>
    </source>
</evidence>
<dbReference type="Gene3D" id="1.10.569.10">
    <property type="entry name" value="Aldehyde Ferredoxin Oxidoreductase Protein, subunit A, domain 2"/>
    <property type="match status" value="1"/>
</dbReference>
<reference evidence="10 11" key="2">
    <citation type="journal article" date="2024" name="Int. J. Syst. Evol. Microbiol.">
        <title>Promethearchaeum syntrophicum gen. nov., sp. nov., an anaerobic, obligately syntrophic archaeon, the first isolate of the lineage 'Asgard' archaea, and proposal of the new archaeal phylum Promethearchaeota phyl. nov. and kingdom Promethearchaeati regn. nov.</title>
        <authorList>
            <person name="Imachi H."/>
            <person name="Nobu M.K."/>
            <person name="Kato S."/>
            <person name="Takaki Y."/>
            <person name="Miyazaki M."/>
            <person name="Miyata M."/>
            <person name="Ogawara M."/>
            <person name="Saito Y."/>
            <person name="Sakai S."/>
            <person name="Tahara Y.O."/>
            <person name="Takano Y."/>
            <person name="Tasumi E."/>
            <person name="Uematsu K."/>
            <person name="Yoshimura T."/>
            <person name="Itoh T."/>
            <person name="Ohkuma M."/>
            <person name="Takai K."/>
        </authorList>
    </citation>
    <scope>NUCLEOTIDE SEQUENCE [LARGE SCALE GENOMIC DNA]</scope>
    <source>
        <strain evidence="10 11">MK-D1</strain>
    </source>
</reference>
<dbReference type="InterPro" id="IPR013984">
    <property type="entry name" value="Ald_Fedxn_OxRdtase_dom2"/>
</dbReference>
<dbReference type="InterPro" id="IPR051919">
    <property type="entry name" value="W-dependent_AOR"/>
</dbReference>
<gene>
    <name evidence="10" type="ORF">DSAG12_00442</name>
</gene>
<dbReference type="GO" id="GO:0046872">
    <property type="term" value="F:metal ion binding"/>
    <property type="evidence" value="ECO:0007669"/>
    <property type="project" value="UniProtKB-KW"/>
</dbReference>
<evidence type="ECO:0000256" key="5">
    <source>
        <dbReference type="ARBA" id="ARBA00023002"/>
    </source>
</evidence>
<evidence type="ECO:0000256" key="6">
    <source>
        <dbReference type="ARBA" id="ARBA00023004"/>
    </source>
</evidence>
<dbReference type="PANTHER" id="PTHR30038">
    <property type="entry name" value="ALDEHYDE FERREDOXIN OXIDOREDUCTASE"/>
    <property type="match status" value="1"/>
</dbReference>
<dbReference type="Pfam" id="PF01314">
    <property type="entry name" value="AFOR_C"/>
    <property type="match status" value="1"/>
</dbReference>
<dbReference type="RefSeq" id="WP_162306522.1">
    <property type="nucleotide sequence ID" value="NZ_CP042905.2"/>
</dbReference>
<dbReference type="Proteomes" id="UP000321408">
    <property type="component" value="Chromosome"/>
</dbReference>
<sequence length="617" mass="67080">MSNLKGYTGKILEIDLSTKTIKTTPLDENLAELFVGGAGYACASLISKINKDTDPLGPENVIFLMSGPLLGSKGICTGRVVACSKSPLSGIWAESNTGGQIGVQMKRAGYDGILVHGASDQPVYLEILDGKAEIKDASQLWGKGIEETTKILKTPEEFKLGKVMAIGQAGENLVKYSIIGCEERAFGRTGLGAVMGSKKLKAVVIKGSNKIELASPDEFKALVKEVNTAQLAVFTAQMFGALGTSGGINMYTLTGELPVKYYRTSKFEEVDNISGATIAEKYLKKQRYCFACPIGCGRIIELGKNDLEVPEGQFEGPEYETIAGFGAMLGNSNLESIIKANYMCNDLGIDTISSSSVISLIMDLYNNGKTITASDVDGLNMEWGNMENVYQLLNKIANRSGIGDVLADGSDAVGKHFNVDPEQIATIRHIEPPYHDTRSSFGMSMAYGIAPHYGASHCSCDMYQTSLGQAHSEMDIQSIPALENSSEMSKHSARLMEYRAFFSSINMCVFAKPAASNLAKLIELGTGMPYDVERIKITGERVLSLKRLFNLKMGHSPKDEKLPKILVTPIEGVTEGKVPDQELLFSEFYKYEDWDPITGMPSPEKLERLSLTKYANF</sequence>
<dbReference type="InterPro" id="IPR036503">
    <property type="entry name" value="Ald_Fedxn_OxRdtase_N_sf"/>
</dbReference>
<dbReference type="GeneID" id="41328445"/>
<dbReference type="SMART" id="SM00790">
    <property type="entry name" value="AFOR_N"/>
    <property type="match status" value="1"/>
</dbReference>
<evidence type="ECO:0000313" key="10">
    <source>
        <dbReference type="EMBL" id="QEE14629.1"/>
    </source>
</evidence>
<comment type="cofactor">
    <cofactor evidence="1">
        <name>[4Fe-4S] cluster</name>
        <dbReference type="ChEBI" id="CHEBI:49883"/>
    </cofactor>
</comment>
<evidence type="ECO:0000256" key="2">
    <source>
        <dbReference type="ARBA" id="ARBA00011032"/>
    </source>
</evidence>
<evidence type="ECO:0000256" key="7">
    <source>
        <dbReference type="ARBA" id="ARBA00023014"/>
    </source>
</evidence>
<dbReference type="SUPFAM" id="SSF48310">
    <property type="entry name" value="Aldehyde ferredoxin oxidoreductase, C-terminal domains"/>
    <property type="match status" value="1"/>
</dbReference>
<proteinExistence type="inferred from homology"/>
<keyword evidence="4" id="KW-0479">Metal-binding</keyword>
<keyword evidence="7" id="KW-0411">Iron-sulfur</keyword>
<keyword evidence="5" id="KW-0560">Oxidoreductase</keyword>
<keyword evidence="11" id="KW-1185">Reference proteome</keyword>
<dbReference type="GO" id="GO:0009055">
    <property type="term" value="F:electron transfer activity"/>
    <property type="evidence" value="ECO:0007669"/>
    <property type="project" value="InterPro"/>
</dbReference>
<protein>
    <submittedName>
        <fullName evidence="10">Aldehyde ferredoxin oxidoreductase family protein</fullName>
    </submittedName>
</protein>
<dbReference type="KEGG" id="psyt:DSAG12_00442"/>
<organism evidence="10 11">
    <name type="scientific">Promethearchaeum syntrophicum</name>
    <dbReference type="NCBI Taxonomy" id="2594042"/>
    <lineage>
        <taxon>Archaea</taxon>
        <taxon>Promethearchaeati</taxon>
        <taxon>Promethearchaeota</taxon>
        <taxon>Promethearchaeia</taxon>
        <taxon>Promethearchaeales</taxon>
        <taxon>Promethearchaeaceae</taxon>
        <taxon>Promethearchaeum</taxon>
    </lineage>
</organism>
<dbReference type="InterPro" id="IPR001203">
    <property type="entry name" value="OxRdtase_Ald_Fedxn_C"/>
</dbReference>
<dbReference type="OrthoDB" id="30771at2157"/>
<evidence type="ECO:0000256" key="3">
    <source>
        <dbReference type="ARBA" id="ARBA00022485"/>
    </source>
</evidence>
<comment type="cofactor">
    <cofactor evidence="8">
        <name>tungstopterin</name>
        <dbReference type="ChEBI" id="CHEBI:30402"/>
    </cofactor>
</comment>
<dbReference type="PANTHER" id="PTHR30038:SF7">
    <property type="entry name" value="TUNGSTEN-CONTAINING GLYCERALDEHYDE-3-PHOSPHATE:FERREDOXIN OXIDOREDUCTASE"/>
    <property type="match status" value="1"/>
</dbReference>
<evidence type="ECO:0000256" key="1">
    <source>
        <dbReference type="ARBA" id="ARBA00001966"/>
    </source>
</evidence>